<reference evidence="3 4" key="1">
    <citation type="submission" date="2016-10" db="EMBL/GenBank/DDBJ databases">
        <authorList>
            <person name="de Groot N.N."/>
        </authorList>
    </citation>
    <scope>NUCLEOTIDE SEQUENCE [LARGE SCALE GENOMIC DNA]</scope>
    <source>
        <strain evidence="3 4">CGMCC 1.11030</strain>
    </source>
</reference>
<dbReference type="Pfam" id="PF01144">
    <property type="entry name" value="CoA_trans"/>
    <property type="match status" value="1"/>
</dbReference>
<evidence type="ECO:0000313" key="3">
    <source>
        <dbReference type="EMBL" id="SFI05301.1"/>
    </source>
</evidence>
<keyword evidence="4" id="KW-1185">Reference proteome</keyword>
<dbReference type="InterPro" id="IPR037171">
    <property type="entry name" value="NagB/RpiA_transferase-like"/>
</dbReference>
<name>A0A1I3F3E8_9RHOB</name>
<dbReference type="InterPro" id="IPR012792">
    <property type="entry name" value="3-oxoacid_CoA-transf_A"/>
</dbReference>
<dbReference type="InterPro" id="IPR004165">
    <property type="entry name" value="CoA_trans_fam_I"/>
</dbReference>
<dbReference type="NCBIfam" id="TIGR02429">
    <property type="entry name" value="pcaI_scoA_fam"/>
    <property type="match status" value="1"/>
</dbReference>
<evidence type="ECO:0000256" key="1">
    <source>
        <dbReference type="ARBA" id="ARBA00005612"/>
    </source>
</evidence>
<evidence type="ECO:0000313" key="4">
    <source>
        <dbReference type="Proteomes" id="UP000199377"/>
    </source>
</evidence>
<dbReference type="EMBL" id="FOQH01000004">
    <property type="protein sequence ID" value="SFI05301.1"/>
    <property type="molecule type" value="Genomic_DNA"/>
</dbReference>
<dbReference type="Gene3D" id="3.40.1080.10">
    <property type="entry name" value="Glutaconate Coenzyme A-transferase"/>
    <property type="match status" value="1"/>
</dbReference>
<dbReference type="PROSITE" id="PS01273">
    <property type="entry name" value="COA_TRANSF_1"/>
    <property type="match status" value="1"/>
</dbReference>
<dbReference type="AlphaFoldDB" id="A0A1I3F3E8"/>
<dbReference type="STRING" id="1114924.SAMN05216258_10417"/>
<dbReference type="InterPro" id="IPR004163">
    <property type="entry name" value="CoA_transf_BS"/>
</dbReference>
<dbReference type="GO" id="GO:0008410">
    <property type="term" value="F:CoA-transferase activity"/>
    <property type="evidence" value="ECO:0007669"/>
    <property type="project" value="InterPro"/>
</dbReference>
<protein>
    <submittedName>
        <fullName evidence="3">3-oxoadipate CoA-transferase, alpha subunit</fullName>
    </submittedName>
</protein>
<keyword evidence="2 3" id="KW-0808">Transferase</keyword>
<evidence type="ECO:0000256" key="2">
    <source>
        <dbReference type="ARBA" id="ARBA00022679"/>
    </source>
</evidence>
<gene>
    <name evidence="3" type="ORF">SAMN05216258_10417</name>
</gene>
<proteinExistence type="inferred from homology"/>
<dbReference type="SMART" id="SM00882">
    <property type="entry name" value="CoA_trans"/>
    <property type="match status" value="1"/>
</dbReference>
<sequence>MTKAMGVTRPVMTAEEALADVKDGATVLIGGFGGSGNPVELIHALIDQGARELTVVNNNAGNGEVGLAALIREGRVAKVICSFPRSAASHHFNEAYLNGRIELETVPQGTLAERIRAGGSGIPAFYTRTSVGTPLAEGKPVATFDGRDYVQERAITGDLALVKASRADRCGNLQFHLAMRNFGPIMCMAATCAVVQADEILEPGEMDPEQVVTPGIFVNRLVHVPGAVQEQVLFEQGARYP</sequence>
<organism evidence="3 4">
    <name type="scientific">Albimonas pacifica</name>
    <dbReference type="NCBI Taxonomy" id="1114924"/>
    <lineage>
        <taxon>Bacteria</taxon>
        <taxon>Pseudomonadati</taxon>
        <taxon>Pseudomonadota</taxon>
        <taxon>Alphaproteobacteria</taxon>
        <taxon>Rhodobacterales</taxon>
        <taxon>Paracoccaceae</taxon>
        <taxon>Albimonas</taxon>
    </lineage>
</organism>
<dbReference type="PANTHER" id="PTHR13707:SF60">
    <property type="entry name" value="ACETATE COA-TRANSFERASE SUBUNIT ALPHA"/>
    <property type="match status" value="1"/>
</dbReference>
<accession>A0A1I3F3E8</accession>
<dbReference type="PANTHER" id="PTHR13707">
    <property type="entry name" value="KETOACID-COENZYME A TRANSFERASE"/>
    <property type="match status" value="1"/>
</dbReference>
<dbReference type="SUPFAM" id="SSF100950">
    <property type="entry name" value="NagB/RpiA/CoA transferase-like"/>
    <property type="match status" value="1"/>
</dbReference>
<comment type="similarity">
    <text evidence="1">Belongs to the 3-oxoacid CoA-transferase subunit A family.</text>
</comment>
<dbReference type="Proteomes" id="UP000199377">
    <property type="component" value="Unassembled WGS sequence"/>
</dbReference>